<reference evidence="1" key="2">
    <citation type="journal article" date="2015" name="Data Brief">
        <title>Shoot transcriptome of the giant reed, Arundo donax.</title>
        <authorList>
            <person name="Barrero R.A."/>
            <person name="Guerrero F.D."/>
            <person name="Moolhuijzen P."/>
            <person name="Goolsby J.A."/>
            <person name="Tidwell J."/>
            <person name="Bellgard S.E."/>
            <person name="Bellgard M.I."/>
        </authorList>
    </citation>
    <scope>NUCLEOTIDE SEQUENCE</scope>
    <source>
        <tissue evidence="1">Shoot tissue taken approximately 20 cm above the soil surface</tissue>
    </source>
</reference>
<accession>A0A0A9AVK5</accession>
<evidence type="ECO:0000313" key="1">
    <source>
        <dbReference type="EMBL" id="JAD55789.1"/>
    </source>
</evidence>
<sequence>MKYYAYTKNALNQAHYRT</sequence>
<protein>
    <submittedName>
        <fullName evidence="1">Uncharacterized protein</fullName>
    </submittedName>
</protein>
<reference evidence="1" key="1">
    <citation type="submission" date="2014-09" db="EMBL/GenBank/DDBJ databases">
        <authorList>
            <person name="Magalhaes I.L.F."/>
            <person name="Oliveira U."/>
            <person name="Santos F.R."/>
            <person name="Vidigal T.H.D.A."/>
            <person name="Brescovit A.D."/>
            <person name="Santos A.J."/>
        </authorList>
    </citation>
    <scope>NUCLEOTIDE SEQUENCE</scope>
    <source>
        <tissue evidence="1">Shoot tissue taken approximately 20 cm above the soil surface</tissue>
    </source>
</reference>
<name>A0A0A9AVK5_ARUDO</name>
<dbReference type="EMBL" id="GBRH01242106">
    <property type="protein sequence ID" value="JAD55789.1"/>
    <property type="molecule type" value="Transcribed_RNA"/>
</dbReference>
<proteinExistence type="predicted"/>
<organism evidence="1">
    <name type="scientific">Arundo donax</name>
    <name type="common">Giant reed</name>
    <name type="synonym">Donax arundinaceus</name>
    <dbReference type="NCBI Taxonomy" id="35708"/>
    <lineage>
        <taxon>Eukaryota</taxon>
        <taxon>Viridiplantae</taxon>
        <taxon>Streptophyta</taxon>
        <taxon>Embryophyta</taxon>
        <taxon>Tracheophyta</taxon>
        <taxon>Spermatophyta</taxon>
        <taxon>Magnoliopsida</taxon>
        <taxon>Liliopsida</taxon>
        <taxon>Poales</taxon>
        <taxon>Poaceae</taxon>
        <taxon>PACMAD clade</taxon>
        <taxon>Arundinoideae</taxon>
        <taxon>Arundineae</taxon>
        <taxon>Arundo</taxon>
    </lineage>
</organism>
<dbReference type="AlphaFoldDB" id="A0A0A9AVK5"/>